<dbReference type="NCBIfam" id="TIGR00801">
    <property type="entry name" value="ncs2"/>
    <property type="match status" value="1"/>
</dbReference>
<dbReference type="Pfam" id="PF00860">
    <property type="entry name" value="Xan_ur_permease"/>
    <property type="match status" value="1"/>
</dbReference>
<keyword evidence="10" id="KW-1185">Reference proteome</keyword>
<dbReference type="STRING" id="192814.GCA_900166575_02003"/>
<keyword evidence="6 8" id="KW-0472">Membrane</keyword>
<dbReference type="EMBL" id="SRJC01000001">
    <property type="protein sequence ID" value="TGB04985.1"/>
    <property type="molecule type" value="Genomic_DNA"/>
</dbReference>
<evidence type="ECO:0000256" key="6">
    <source>
        <dbReference type="ARBA" id="ARBA00023136"/>
    </source>
</evidence>
<dbReference type="PROSITE" id="PS01116">
    <property type="entry name" value="XANTH_URACIL_PERMASE"/>
    <property type="match status" value="1"/>
</dbReference>
<sequence length="462" mass="48505">MNQHKAALEVNEVPAMHKWLTLSLQHLFAMFGATILVPFLTGLSPAVALVSSGVGTLAYLLITKGKIPAYLGSSFAFIAPIIAVSESSGVAGAMIGSFFIGLVYGLVALLISMFGTNWLMKILPPVVVGPVIIVIGLGLASTAIDMAMYIPGSETYSGTHFTVALVTLAITIIASIFFRGFFSLVPILFGIIGGYVFALTQGIVDTAPIQEEWASITSADSLWGVLAALFQMPDFVIPFVDFAPTEVFSWEIIFLMVPLALVTITEHTGDQMVLSKVVGKNFLKKPGLHRSILGDGVATMIASFLGGPPNTTYGENIGVMAITRVYSVFVIGGAAVIAIFFGFVGMITAVIGSIPSAVMGGVSILLFGIIASSGLRMLIDNHIDLGEKRNLIISSVILVIGVGGAFIQVTDNIQIAGMALSAIIGIILNLVLPGKEKGEGKQNMFEAPVSETSSEEKQSGVA</sequence>
<evidence type="ECO:0000256" key="8">
    <source>
        <dbReference type="SAM" id="Phobius"/>
    </source>
</evidence>
<comment type="caution">
    <text evidence="9">The sequence shown here is derived from an EMBL/GenBank/DDBJ whole genome shotgun (WGS) entry which is preliminary data.</text>
</comment>
<comment type="similarity">
    <text evidence="2">Belongs to the nucleobase:cation symporter-2 (NCS2) (TC 2.A.40) family.</text>
</comment>
<dbReference type="RefSeq" id="WP_079480351.1">
    <property type="nucleotide sequence ID" value="NZ_FVYZ01000004.1"/>
</dbReference>
<feature type="transmembrane region" description="Helical" evidence="8">
    <location>
        <begin position="247"/>
        <end position="265"/>
    </location>
</feature>
<feature type="transmembrane region" description="Helical" evidence="8">
    <location>
        <begin position="357"/>
        <end position="379"/>
    </location>
</feature>
<organism evidence="9 10">
    <name type="scientific">Halobacillus salinus</name>
    <dbReference type="NCBI Taxonomy" id="192814"/>
    <lineage>
        <taxon>Bacteria</taxon>
        <taxon>Bacillati</taxon>
        <taxon>Bacillota</taxon>
        <taxon>Bacilli</taxon>
        <taxon>Bacillales</taxon>
        <taxon>Bacillaceae</taxon>
        <taxon>Halobacillus</taxon>
    </lineage>
</organism>
<evidence type="ECO:0000256" key="1">
    <source>
        <dbReference type="ARBA" id="ARBA00004141"/>
    </source>
</evidence>
<feature type="transmembrane region" description="Helical" evidence="8">
    <location>
        <begin position="126"/>
        <end position="150"/>
    </location>
</feature>
<feature type="transmembrane region" description="Helical" evidence="8">
    <location>
        <begin position="325"/>
        <end position="351"/>
    </location>
</feature>
<feature type="region of interest" description="Disordered" evidence="7">
    <location>
        <begin position="442"/>
        <end position="462"/>
    </location>
</feature>
<dbReference type="PANTHER" id="PTHR11119">
    <property type="entry name" value="XANTHINE-URACIL / VITAMIN C PERMEASE FAMILY MEMBER"/>
    <property type="match status" value="1"/>
</dbReference>
<feature type="transmembrane region" description="Helical" evidence="8">
    <location>
        <begin position="91"/>
        <end position="114"/>
    </location>
</feature>
<evidence type="ECO:0000313" key="10">
    <source>
        <dbReference type="Proteomes" id="UP000297982"/>
    </source>
</evidence>
<evidence type="ECO:0000313" key="9">
    <source>
        <dbReference type="EMBL" id="TGB04985.1"/>
    </source>
</evidence>
<evidence type="ECO:0000256" key="5">
    <source>
        <dbReference type="ARBA" id="ARBA00022989"/>
    </source>
</evidence>
<dbReference type="Proteomes" id="UP000297982">
    <property type="component" value="Unassembled WGS sequence"/>
</dbReference>
<feature type="transmembrane region" description="Helical" evidence="8">
    <location>
        <begin position="20"/>
        <end position="40"/>
    </location>
</feature>
<feature type="transmembrane region" description="Helical" evidence="8">
    <location>
        <begin position="415"/>
        <end position="432"/>
    </location>
</feature>
<dbReference type="InterPro" id="IPR006042">
    <property type="entry name" value="Xan_ur_permease"/>
</dbReference>
<evidence type="ECO:0000256" key="3">
    <source>
        <dbReference type="ARBA" id="ARBA00022448"/>
    </source>
</evidence>
<dbReference type="GO" id="GO:0005886">
    <property type="term" value="C:plasma membrane"/>
    <property type="evidence" value="ECO:0007669"/>
    <property type="project" value="UniProtKB-ARBA"/>
</dbReference>
<dbReference type="OrthoDB" id="9779092at2"/>
<keyword evidence="3" id="KW-0813">Transport</keyword>
<protein>
    <submittedName>
        <fullName evidence="9">Uracil permease</fullName>
    </submittedName>
</protein>
<keyword evidence="4 8" id="KW-0812">Transmembrane</keyword>
<feature type="transmembrane region" description="Helical" evidence="8">
    <location>
        <begin position="156"/>
        <end position="178"/>
    </location>
</feature>
<evidence type="ECO:0000256" key="4">
    <source>
        <dbReference type="ARBA" id="ARBA00022692"/>
    </source>
</evidence>
<evidence type="ECO:0000256" key="7">
    <source>
        <dbReference type="SAM" id="MobiDB-lite"/>
    </source>
</evidence>
<feature type="transmembrane region" description="Helical" evidence="8">
    <location>
        <begin position="185"/>
        <end position="204"/>
    </location>
</feature>
<dbReference type="InterPro" id="IPR006043">
    <property type="entry name" value="NCS2"/>
</dbReference>
<comment type="subcellular location">
    <subcellularLocation>
        <location evidence="1">Membrane</location>
        <topology evidence="1">Multi-pass membrane protein</topology>
    </subcellularLocation>
</comment>
<dbReference type="AlphaFoldDB" id="A0A4Z0H7P6"/>
<keyword evidence="5 8" id="KW-1133">Transmembrane helix</keyword>
<proteinExistence type="inferred from homology"/>
<dbReference type="GO" id="GO:0015205">
    <property type="term" value="F:nucleobase transmembrane transporter activity"/>
    <property type="evidence" value="ECO:0007669"/>
    <property type="project" value="UniProtKB-ARBA"/>
</dbReference>
<reference evidence="9 10" key="1">
    <citation type="journal article" date="2003" name="Int. J. Syst. Evol. Microbiol.">
        <title>Halobacillus salinus sp. nov., isolated from a salt lake on the coast of the East Sea in Korea.</title>
        <authorList>
            <person name="Yoon J.H."/>
            <person name="Kang K.H."/>
            <person name="Park Y.H."/>
        </authorList>
    </citation>
    <scope>NUCLEOTIDE SEQUENCE [LARGE SCALE GENOMIC DNA]</scope>
    <source>
        <strain evidence="9 10">HSL-3</strain>
    </source>
</reference>
<accession>A0A4Z0H7P6</accession>
<feature type="transmembrane region" description="Helical" evidence="8">
    <location>
        <begin position="391"/>
        <end position="409"/>
    </location>
</feature>
<evidence type="ECO:0000256" key="2">
    <source>
        <dbReference type="ARBA" id="ARBA00008821"/>
    </source>
</evidence>
<gene>
    <name evidence="9" type="ORF">E4663_08320</name>
</gene>
<name>A0A4Z0H7P6_9BACI</name>